<dbReference type="OrthoDB" id="1921870at2759"/>
<protein>
    <submittedName>
        <fullName evidence="2">Uncharacterized protein</fullName>
    </submittedName>
</protein>
<name>A0A8K0HMZ3_9ROSA</name>
<feature type="coiled-coil region" evidence="1">
    <location>
        <begin position="180"/>
        <end position="230"/>
    </location>
</feature>
<evidence type="ECO:0000313" key="2">
    <source>
        <dbReference type="EMBL" id="KAF3455852.1"/>
    </source>
</evidence>
<accession>A0A8K0HMZ3</accession>
<evidence type="ECO:0000256" key="1">
    <source>
        <dbReference type="SAM" id="Coils"/>
    </source>
</evidence>
<evidence type="ECO:0000313" key="3">
    <source>
        <dbReference type="Proteomes" id="UP000796880"/>
    </source>
</evidence>
<dbReference type="EMBL" id="VOIH02000001">
    <property type="protein sequence ID" value="KAF3455852.1"/>
    <property type="molecule type" value="Genomic_DNA"/>
</dbReference>
<gene>
    <name evidence="2" type="ORF">FNV43_RR00494</name>
</gene>
<dbReference type="PANTHER" id="PTHR33499:SF11">
    <property type="entry name" value="NO APICAL MERISTEM-ASSOCIATED C-TERMINAL DOMAIN-CONTAINING PROTEIN"/>
    <property type="match status" value="1"/>
</dbReference>
<keyword evidence="1" id="KW-0175">Coiled coil</keyword>
<keyword evidence="3" id="KW-1185">Reference proteome</keyword>
<sequence>MPMLHLLYDFPIGPQLRIINEKFDINLKDPLVYEYLNAIMGRAYRENRYDHAKYFRSFNDLEEARRHPYKDVEPEDWNWLCTHFAGEHYQDLPEGQLQGEVHLFHDTHFSSKKNTWISDEAKARYEQMENLLNQETEEGSQPPTQLEITQQVLGTKPGYYRGLGYGPKPPPSSRTSRRVNQKVLEEVTQLREEVQELRSRKGEIEEVTQLREEVQELRGIRDEMHQYRQMMEKMQQFITTNMGSCSTGLQTFQRQFPPPPPPSTAI</sequence>
<comment type="caution">
    <text evidence="2">The sequence shown here is derived from an EMBL/GenBank/DDBJ whole genome shotgun (WGS) entry which is preliminary data.</text>
</comment>
<dbReference type="PANTHER" id="PTHR33499">
    <property type="entry name" value="OS12G0282400 PROTEIN-RELATED"/>
    <property type="match status" value="1"/>
</dbReference>
<reference evidence="2" key="1">
    <citation type="submission" date="2020-03" db="EMBL/GenBank/DDBJ databases">
        <title>A high-quality chromosome-level genome assembly of a woody plant with both climbing and erect habits, Rhamnella rubrinervis.</title>
        <authorList>
            <person name="Lu Z."/>
            <person name="Yang Y."/>
            <person name="Zhu X."/>
            <person name="Sun Y."/>
        </authorList>
    </citation>
    <scope>NUCLEOTIDE SEQUENCE</scope>
    <source>
        <strain evidence="2">BYM</strain>
        <tissue evidence="2">Leaf</tissue>
    </source>
</reference>
<proteinExistence type="predicted"/>
<dbReference type="AlphaFoldDB" id="A0A8K0HMZ3"/>
<dbReference type="Proteomes" id="UP000796880">
    <property type="component" value="Unassembled WGS sequence"/>
</dbReference>
<organism evidence="2 3">
    <name type="scientific">Rhamnella rubrinervis</name>
    <dbReference type="NCBI Taxonomy" id="2594499"/>
    <lineage>
        <taxon>Eukaryota</taxon>
        <taxon>Viridiplantae</taxon>
        <taxon>Streptophyta</taxon>
        <taxon>Embryophyta</taxon>
        <taxon>Tracheophyta</taxon>
        <taxon>Spermatophyta</taxon>
        <taxon>Magnoliopsida</taxon>
        <taxon>eudicotyledons</taxon>
        <taxon>Gunneridae</taxon>
        <taxon>Pentapetalae</taxon>
        <taxon>rosids</taxon>
        <taxon>fabids</taxon>
        <taxon>Rosales</taxon>
        <taxon>Rhamnaceae</taxon>
        <taxon>rhamnoid group</taxon>
        <taxon>Rhamneae</taxon>
        <taxon>Rhamnella</taxon>
    </lineage>
</organism>